<reference evidence="1 2" key="1">
    <citation type="submission" date="2024-05" db="EMBL/GenBank/DDBJ databases">
        <title>Genome sequencing and assembly of Indian major carp, Cirrhinus mrigala (Hamilton, 1822).</title>
        <authorList>
            <person name="Mohindra V."/>
            <person name="Chowdhury L.M."/>
            <person name="Lal K."/>
            <person name="Jena J.K."/>
        </authorList>
    </citation>
    <scope>NUCLEOTIDE SEQUENCE [LARGE SCALE GENOMIC DNA]</scope>
    <source>
        <strain evidence="1">CM1030</strain>
        <tissue evidence="1">Blood</tissue>
    </source>
</reference>
<keyword evidence="2" id="KW-1185">Reference proteome</keyword>
<proteinExistence type="predicted"/>
<evidence type="ECO:0000313" key="1">
    <source>
        <dbReference type="EMBL" id="KAL0151222.1"/>
    </source>
</evidence>
<dbReference type="Proteomes" id="UP001529510">
    <property type="component" value="Unassembled WGS sequence"/>
</dbReference>
<protein>
    <submittedName>
        <fullName evidence="1">Uncharacterized protein</fullName>
    </submittedName>
</protein>
<organism evidence="1 2">
    <name type="scientific">Cirrhinus mrigala</name>
    <name type="common">Mrigala</name>
    <dbReference type="NCBI Taxonomy" id="683832"/>
    <lineage>
        <taxon>Eukaryota</taxon>
        <taxon>Metazoa</taxon>
        <taxon>Chordata</taxon>
        <taxon>Craniata</taxon>
        <taxon>Vertebrata</taxon>
        <taxon>Euteleostomi</taxon>
        <taxon>Actinopterygii</taxon>
        <taxon>Neopterygii</taxon>
        <taxon>Teleostei</taxon>
        <taxon>Ostariophysi</taxon>
        <taxon>Cypriniformes</taxon>
        <taxon>Cyprinidae</taxon>
        <taxon>Labeoninae</taxon>
        <taxon>Labeonini</taxon>
        <taxon>Cirrhinus</taxon>
    </lineage>
</organism>
<dbReference type="AlphaFoldDB" id="A0ABD0MQ34"/>
<dbReference type="EMBL" id="JAMKFB020000255">
    <property type="protein sequence ID" value="KAL0151222.1"/>
    <property type="molecule type" value="Genomic_DNA"/>
</dbReference>
<accession>A0ABD0MQ34</accession>
<gene>
    <name evidence="1" type="ORF">M9458_053413</name>
</gene>
<feature type="non-terminal residue" evidence="1">
    <location>
        <position position="1"/>
    </location>
</feature>
<name>A0ABD0MQ34_CIRMR</name>
<feature type="non-terminal residue" evidence="1">
    <location>
        <position position="55"/>
    </location>
</feature>
<sequence>VEILRNQKKEDISLKFKEKDGKPKNVAAWINLDDVRLVTVSQTSMVEKNGAPSQT</sequence>
<comment type="caution">
    <text evidence="1">The sequence shown here is derived from an EMBL/GenBank/DDBJ whole genome shotgun (WGS) entry which is preliminary data.</text>
</comment>
<evidence type="ECO:0000313" key="2">
    <source>
        <dbReference type="Proteomes" id="UP001529510"/>
    </source>
</evidence>